<dbReference type="InterPro" id="IPR036034">
    <property type="entry name" value="PDZ_sf"/>
</dbReference>
<feature type="compositionally biased region" description="Polar residues" evidence="2">
    <location>
        <begin position="67"/>
        <end position="88"/>
    </location>
</feature>
<dbReference type="InterPro" id="IPR017379">
    <property type="entry name" value="GIPC1/2/3"/>
</dbReference>
<dbReference type="STRING" id="947166.A0A1D1VZI4"/>
<feature type="domain" description="PDZ" evidence="3">
    <location>
        <begin position="171"/>
        <end position="253"/>
    </location>
</feature>
<feature type="compositionally biased region" description="Basic residues" evidence="2">
    <location>
        <begin position="1"/>
        <end position="10"/>
    </location>
</feature>
<dbReference type="OrthoDB" id="6509831at2759"/>
<dbReference type="Pfam" id="PF00595">
    <property type="entry name" value="PDZ"/>
    <property type="match status" value="1"/>
</dbReference>
<comment type="similarity">
    <text evidence="1">Belongs to the GIPC family.</text>
</comment>
<dbReference type="SMART" id="SM00228">
    <property type="entry name" value="PDZ"/>
    <property type="match status" value="1"/>
</dbReference>
<dbReference type="SUPFAM" id="SSF50156">
    <property type="entry name" value="PDZ domain-like"/>
    <property type="match status" value="1"/>
</dbReference>
<gene>
    <name evidence="4" type="primary">RvY_14718-1</name>
    <name evidence="4" type="synonym">RvY_14718.1</name>
    <name evidence="4" type="ORF">RvY_14718</name>
</gene>
<dbReference type="FunFam" id="2.30.42.10:FF:000097">
    <property type="entry name" value="PDZ domain-containing protein GIPC1 isoform 1"/>
    <property type="match status" value="1"/>
</dbReference>
<evidence type="ECO:0000313" key="5">
    <source>
        <dbReference type="Proteomes" id="UP000186922"/>
    </source>
</evidence>
<proteinExistence type="inferred from homology"/>
<dbReference type="PANTHER" id="PTHR12259:SF1">
    <property type="entry name" value="GH21964P"/>
    <property type="match status" value="1"/>
</dbReference>
<dbReference type="PANTHER" id="PTHR12259">
    <property type="entry name" value="RGS-GAIP INTERACTING PROTEIN GIPC"/>
    <property type="match status" value="1"/>
</dbReference>
<dbReference type="InterPro" id="IPR001478">
    <property type="entry name" value="PDZ"/>
</dbReference>
<protein>
    <recommendedName>
        <fullName evidence="3">PDZ domain-containing protein</fullName>
    </recommendedName>
</protein>
<dbReference type="EMBL" id="BDGG01000010">
    <property type="protein sequence ID" value="GAV04444.1"/>
    <property type="molecule type" value="Genomic_DNA"/>
</dbReference>
<dbReference type="Pfam" id="PF25083">
    <property type="entry name" value="GIPC1_GH1"/>
    <property type="match status" value="1"/>
</dbReference>
<dbReference type="InterPro" id="IPR056814">
    <property type="entry name" value="GIPC1-3_GH1"/>
</dbReference>
<dbReference type="Gene3D" id="2.30.42.10">
    <property type="match status" value="1"/>
</dbReference>
<evidence type="ECO:0000259" key="3">
    <source>
        <dbReference type="PROSITE" id="PS50106"/>
    </source>
</evidence>
<evidence type="ECO:0000313" key="4">
    <source>
        <dbReference type="EMBL" id="GAV04444.1"/>
    </source>
</evidence>
<dbReference type="InterPro" id="IPR055349">
    <property type="entry name" value="GH2_GIPC"/>
</dbReference>
<sequence length="386" mass="41659">MNRLFAKKKSKSPENNAVSPVSENTNFQPENVPSLTRDKSSDGNDSTGSGSPRSSSNSISPKSTLSDSRNGATSSPSPTGKPNGQLPNNAAAKPKLVFHCQQAQGSPTGLISGFTSVRELYQKISECYDMDPSQILFCTLNTHKVDMNRLLGGQIGLDDFIFAHVKGQAKEIEIVKEEDALGLTITDNGAGYAFIKRIKENSLMDQIDGKPVNVGDHIEKLNGESLVGCRHFEVARKLKDIPRGSTFTIRLIEPLKAGFANIGPPNRKGGKNGIVSNGKATLRLRAKGPATVEDAPDAVVSAVTEKINSLLESFLGINDIDLATNIWELGQDKTNTHDFALALDSSELAAFGFTDDFVFDLWGIISDAKSGRLVNSKDDPKFEMNF</sequence>
<dbReference type="Proteomes" id="UP000186922">
    <property type="component" value="Unassembled WGS sequence"/>
</dbReference>
<feature type="compositionally biased region" description="Polar residues" evidence="2">
    <location>
        <begin position="13"/>
        <end position="34"/>
    </location>
</feature>
<evidence type="ECO:0000256" key="1">
    <source>
        <dbReference type="ARBA" id="ARBA00009011"/>
    </source>
</evidence>
<reference evidence="4 5" key="1">
    <citation type="journal article" date="2016" name="Nat. Commun.">
        <title>Extremotolerant tardigrade genome and improved radiotolerance of human cultured cells by tardigrade-unique protein.</title>
        <authorList>
            <person name="Hashimoto T."/>
            <person name="Horikawa D.D."/>
            <person name="Saito Y."/>
            <person name="Kuwahara H."/>
            <person name="Kozuka-Hata H."/>
            <person name="Shin-I T."/>
            <person name="Minakuchi Y."/>
            <person name="Ohishi K."/>
            <person name="Motoyama A."/>
            <person name="Aizu T."/>
            <person name="Enomoto A."/>
            <person name="Kondo K."/>
            <person name="Tanaka S."/>
            <person name="Hara Y."/>
            <person name="Koshikawa S."/>
            <person name="Sagara H."/>
            <person name="Miura T."/>
            <person name="Yokobori S."/>
            <person name="Miyagawa K."/>
            <person name="Suzuki Y."/>
            <person name="Kubo T."/>
            <person name="Oyama M."/>
            <person name="Kohara Y."/>
            <person name="Fujiyama A."/>
            <person name="Arakawa K."/>
            <person name="Katayama T."/>
            <person name="Toyoda A."/>
            <person name="Kunieda T."/>
        </authorList>
    </citation>
    <scope>NUCLEOTIDE SEQUENCE [LARGE SCALE GENOMIC DNA]</scope>
    <source>
        <strain evidence="4 5">YOKOZUNA-1</strain>
    </source>
</reference>
<dbReference type="CDD" id="cd06707">
    <property type="entry name" value="PDZ_GIPC"/>
    <property type="match status" value="1"/>
</dbReference>
<accession>A0A1D1VZI4</accession>
<dbReference type="AlphaFoldDB" id="A0A1D1VZI4"/>
<dbReference type="PROSITE" id="PS50106">
    <property type="entry name" value="PDZ"/>
    <property type="match status" value="1"/>
</dbReference>
<evidence type="ECO:0000256" key="2">
    <source>
        <dbReference type="SAM" id="MobiDB-lite"/>
    </source>
</evidence>
<comment type="caution">
    <text evidence="4">The sequence shown here is derived from an EMBL/GenBank/DDBJ whole genome shotgun (WGS) entry which is preliminary data.</text>
</comment>
<feature type="compositionally biased region" description="Low complexity" evidence="2">
    <location>
        <begin position="43"/>
        <end position="66"/>
    </location>
</feature>
<name>A0A1D1VZI4_RAMVA</name>
<keyword evidence="5" id="KW-1185">Reference proteome</keyword>
<dbReference type="Pfam" id="PF25082">
    <property type="entry name" value="GIPC1_GH2"/>
    <property type="match status" value="1"/>
</dbReference>
<feature type="region of interest" description="Disordered" evidence="2">
    <location>
        <begin position="1"/>
        <end position="90"/>
    </location>
</feature>
<dbReference type="CDD" id="cd21180">
    <property type="entry name" value="GH2_GIPC"/>
    <property type="match status" value="1"/>
</dbReference>
<organism evidence="4 5">
    <name type="scientific">Ramazzottius varieornatus</name>
    <name type="common">Water bear</name>
    <name type="synonym">Tardigrade</name>
    <dbReference type="NCBI Taxonomy" id="947166"/>
    <lineage>
        <taxon>Eukaryota</taxon>
        <taxon>Metazoa</taxon>
        <taxon>Ecdysozoa</taxon>
        <taxon>Tardigrada</taxon>
        <taxon>Eutardigrada</taxon>
        <taxon>Parachela</taxon>
        <taxon>Hypsibioidea</taxon>
        <taxon>Ramazzottiidae</taxon>
        <taxon>Ramazzottius</taxon>
    </lineage>
</organism>